<proteinExistence type="predicted"/>
<dbReference type="GeneID" id="25901473"/>
<sequence length="253" mass="29456">MLETNDIAPQQWIAALMQSFDPTGTSYLILQRHQHQLDTCSDWPAVCCLVTFLLSKDMRDPGLSSILTEPVENTPIQSYILKLDADLKRPDITKNKAQKWYEFLAMHVFCKNIGNNDRESLYTELRRKYATEVRDKGHETKFHLSRLKWEQTSDDKPHQTPPNQTRTRDAAQPTRPTKRVRAEPKDKEPPYKEIKKCADAQCGYDMYQLTSNDYWNGRHTPNCTHFLSKCDKCEMTNGYHAKSCDKKPDIKLE</sequence>
<reference evidence="2 3" key="1">
    <citation type="submission" date="2011-02" db="EMBL/GenBank/DDBJ databases">
        <title>The Genome Sequence of Sphaeroforma arctica JP610.</title>
        <authorList>
            <consortium name="The Broad Institute Genome Sequencing Platform"/>
            <person name="Russ C."/>
            <person name="Cuomo C."/>
            <person name="Young S.K."/>
            <person name="Zeng Q."/>
            <person name="Gargeya S."/>
            <person name="Alvarado L."/>
            <person name="Berlin A."/>
            <person name="Chapman S.B."/>
            <person name="Chen Z."/>
            <person name="Freedman E."/>
            <person name="Gellesch M."/>
            <person name="Goldberg J."/>
            <person name="Griggs A."/>
            <person name="Gujja S."/>
            <person name="Heilman E."/>
            <person name="Heiman D."/>
            <person name="Howarth C."/>
            <person name="Mehta T."/>
            <person name="Neiman D."/>
            <person name="Pearson M."/>
            <person name="Roberts A."/>
            <person name="Saif S."/>
            <person name="Shea T."/>
            <person name="Shenoy N."/>
            <person name="Sisk P."/>
            <person name="Stolte C."/>
            <person name="Sykes S."/>
            <person name="White J."/>
            <person name="Yandava C."/>
            <person name="Burger G."/>
            <person name="Gray M.W."/>
            <person name="Holland P.W.H."/>
            <person name="King N."/>
            <person name="Lang F.B.F."/>
            <person name="Roger A.J."/>
            <person name="Ruiz-Trillo I."/>
            <person name="Haas B."/>
            <person name="Nusbaum C."/>
            <person name="Birren B."/>
        </authorList>
    </citation>
    <scope>NUCLEOTIDE SEQUENCE [LARGE SCALE GENOMIC DNA]</scope>
    <source>
        <strain evidence="2 3">JP610</strain>
    </source>
</reference>
<evidence type="ECO:0000256" key="1">
    <source>
        <dbReference type="SAM" id="MobiDB-lite"/>
    </source>
</evidence>
<feature type="region of interest" description="Disordered" evidence="1">
    <location>
        <begin position="146"/>
        <end position="190"/>
    </location>
</feature>
<dbReference type="EMBL" id="KQ241631">
    <property type="protein sequence ID" value="KNC86874.1"/>
    <property type="molecule type" value="Genomic_DNA"/>
</dbReference>
<dbReference type="Proteomes" id="UP000054560">
    <property type="component" value="Unassembled WGS sequence"/>
</dbReference>
<protein>
    <submittedName>
        <fullName evidence="2">Uncharacterized protein</fullName>
    </submittedName>
</protein>
<evidence type="ECO:0000313" key="2">
    <source>
        <dbReference type="EMBL" id="KNC86874.1"/>
    </source>
</evidence>
<name>A0A0L0GD88_9EUKA</name>
<dbReference type="RefSeq" id="XP_014160776.1">
    <property type="nucleotide sequence ID" value="XM_014305301.1"/>
</dbReference>
<dbReference type="AlphaFoldDB" id="A0A0L0GD88"/>
<gene>
    <name evidence="2" type="ORF">SARC_00969</name>
</gene>
<feature type="compositionally biased region" description="Basic and acidic residues" evidence="1">
    <location>
        <begin position="180"/>
        <end position="190"/>
    </location>
</feature>
<feature type="compositionally biased region" description="Basic and acidic residues" evidence="1">
    <location>
        <begin position="146"/>
        <end position="158"/>
    </location>
</feature>
<keyword evidence="3" id="KW-1185">Reference proteome</keyword>
<evidence type="ECO:0000313" key="3">
    <source>
        <dbReference type="Proteomes" id="UP000054560"/>
    </source>
</evidence>
<accession>A0A0L0GD88</accession>
<organism evidence="2 3">
    <name type="scientific">Sphaeroforma arctica JP610</name>
    <dbReference type="NCBI Taxonomy" id="667725"/>
    <lineage>
        <taxon>Eukaryota</taxon>
        <taxon>Ichthyosporea</taxon>
        <taxon>Ichthyophonida</taxon>
        <taxon>Sphaeroforma</taxon>
    </lineage>
</organism>